<reference evidence="1 2" key="2">
    <citation type="journal article" date="2019" name="G3 (Bethesda)">
        <title>Hybrid Assembly of the Genome of the Entomopathogenic Nematode Steinernema carpocapsae Identifies the X-Chromosome.</title>
        <authorList>
            <person name="Serra L."/>
            <person name="Macchietto M."/>
            <person name="Macias-Munoz A."/>
            <person name="McGill C.J."/>
            <person name="Rodriguez I.M."/>
            <person name="Rodriguez B."/>
            <person name="Murad R."/>
            <person name="Mortazavi A."/>
        </authorList>
    </citation>
    <scope>NUCLEOTIDE SEQUENCE [LARGE SCALE GENOMIC DNA]</scope>
    <source>
        <strain evidence="1 2">ALL</strain>
    </source>
</reference>
<evidence type="ECO:0000313" key="1">
    <source>
        <dbReference type="EMBL" id="TKR88563.1"/>
    </source>
</evidence>
<accession>A0A4U5NZ00</accession>
<proteinExistence type="predicted"/>
<dbReference type="EMBL" id="AZBU02000003">
    <property type="protein sequence ID" value="TKR88563.1"/>
    <property type="molecule type" value="Genomic_DNA"/>
</dbReference>
<comment type="caution">
    <text evidence="1">The sequence shown here is derived from an EMBL/GenBank/DDBJ whole genome shotgun (WGS) entry which is preliminary data.</text>
</comment>
<keyword evidence="2" id="KW-1185">Reference proteome</keyword>
<dbReference type="AlphaFoldDB" id="A0A4U5NZ00"/>
<gene>
    <name evidence="1" type="ORF">L596_012787</name>
</gene>
<sequence length="132" mass="14942">MSTSTDYMKGMVIKIDDQGLVHFWVGIKEAFHTTPFENASDDVKVGSWADLEFDDDGNLTAYEECIPPYEVEVRMHNGKPFEIMMRCFAKVVTTDYGRINNRRGEALNKIIGWMVPISREIKDPKAAAGSPH</sequence>
<reference evidence="1 2" key="1">
    <citation type="journal article" date="2015" name="Genome Biol.">
        <title>Comparative genomics of Steinernema reveals deeply conserved gene regulatory networks.</title>
        <authorList>
            <person name="Dillman A.R."/>
            <person name="Macchietto M."/>
            <person name="Porter C.F."/>
            <person name="Rogers A."/>
            <person name="Williams B."/>
            <person name="Antoshechkin I."/>
            <person name="Lee M.M."/>
            <person name="Goodwin Z."/>
            <person name="Lu X."/>
            <person name="Lewis E.E."/>
            <person name="Goodrich-Blair H."/>
            <person name="Stock S.P."/>
            <person name="Adams B.J."/>
            <person name="Sternberg P.W."/>
            <person name="Mortazavi A."/>
        </authorList>
    </citation>
    <scope>NUCLEOTIDE SEQUENCE [LARGE SCALE GENOMIC DNA]</scope>
    <source>
        <strain evidence="1 2">ALL</strain>
    </source>
</reference>
<name>A0A4U5NZ00_STECR</name>
<dbReference type="Proteomes" id="UP000298663">
    <property type="component" value="Unassembled WGS sequence"/>
</dbReference>
<organism evidence="1 2">
    <name type="scientific">Steinernema carpocapsae</name>
    <name type="common">Entomopathogenic nematode</name>
    <dbReference type="NCBI Taxonomy" id="34508"/>
    <lineage>
        <taxon>Eukaryota</taxon>
        <taxon>Metazoa</taxon>
        <taxon>Ecdysozoa</taxon>
        <taxon>Nematoda</taxon>
        <taxon>Chromadorea</taxon>
        <taxon>Rhabditida</taxon>
        <taxon>Tylenchina</taxon>
        <taxon>Panagrolaimomorpha</taxon>
        <taxon>Strongyloidoidea</taxon>
        <taxon>Steinernematidae</taxon>
        <taxon>Steinernema</taxon>
    </lineage>
</organism>
<evidence type="ECO:0000313" key="2">
    <source>
        <dbReference type="Proteomes" id="UP000298663"/>
    </source>
</evidence>
<protein>
    <submittedName>
        <fullName evidence="1">Uncharacterized protein</fullName>
    </submittedName>
</protein>